<dbReference type="EMBL" id="JARRAG010000001">
    <property type="protein sequence ID" value="MDG3002965.1"/>
    <property type="molecule type" value="Genomic_DNA"/>
</dbReference>
<feature type="domain" description="Peptidase M28" evidence="1">
    <location>
        <begin position="108"/>
        <end position="309"/>
    </location>
</feature>
<dbReference type="PANTHER" id="PTHR12147:SF26">
    <property type="entry name" value="PEPTIDASE M28 DOMAIN-CONTAINING PROTEIN"/>
    <property type="match status" value="1"/>
</dbReference>
<evidence type="ECO:0000313" key="3">
    <source>
        <dbReference type="Proteomes" id="UP001216907"/>
    </source>
</evidence>
<dbReference type="PANTHER" id="PTHR12147">
    <property type="entry name" value="METALLOPEPTIDASE M28 FAMILY MEMBER"/>
    <property type="match status" value="1"/>
</dbReference>
<sequence>MHDASIRPPKLASRVVSIARLVPVATIATLLGLSAGEACASEPERTNLERWVRQLASPELEGRRGEGARKAAGLIVEEFQRLKLEPLFQGQYVQEVPPAPPVEVLGRNVGAVLRGSDPSLAERCVVVSAHYDHLGVRQGVLYPGADDNASGVAMMLETARCLAGAIEKPKRSVVFLAFDQEESGLYGSRYFAAHSPFAVENIELFITADMIGRSLGGVCGDFFFVMGTEHVPALRPWLTEAAAGRPVRLGILGADLLVLNRSDYGPFRTRKIPFLFFSTGENPRYHAPSDTPETLDYPKLTEISRVIHGVTSRAADAPTLPRWNDRTDNPIEEALTIRDVLRTLDANREKLKINAAQGFVIANALRTLDGVAGRGKVTPAERSLLIQAARVVLMTTF</sequence>
<comment type="caution">
    <text evidence="2">The sequence shown here is derived from an EMBL/GenBank/DDBJ whole genome shotgun (WGS) entry which is preliminary data.</text>
</comment>
<keyword evidence="3" id="KW-1185">Reference proteome</keyword>
<name>A0ABT6F6E7_9BACT</name>
<gene>
    <name evidence="2" type="ORF">PZE19_04240</name>
</gene>
<dbReference type="InterPro" id="IPR007484">
    <property type="entry name" value="Peptidase_M28"/>
</dbReference>
<dbReference type="Proteomes" id="UP001216907">
    <property type="component" value="Unassembled WGS sequence"/>
</dbReference>
<accession>A0ABT6F6E7</accession>
<evidence type="ECO:0000259" key="1">
    <source>
        <dbReference type="Pfam" id="PF04389"/>
    </source>
</evidence>
<reference evidence="2 3" key="1">
    <citation type="submission" date="2023-03" db="EMBL/GenBank/DDBJ databases">
        <title>Paludisphaera mucosa sp. nov. a novel planctomycete from northern fen.</title>
        <authorList>
            <person name="Ivanova A."/>
        </authorList>
    </citation>
    <scope>NUCLEOTIDE SEQUENCE [LARGE SCALE GENOMIC DNA]</scope>
    <source>
        <strain evidence="2 3">Pla2</strain>
    </source>
</reference>
<evidence type="ECO:0000313" key="2">
    <source>
        <dbReference type="EMBL" id="MDG3002965.1"/>
    </source>
</evidence>
<dbReference type="SUPFAM" id="SSF53187">
    <property type="entry name" value="Zn-dependent exopeptidases"/>
    <property type="match status" value="1"/>
</dbReference>
<organism evidence="2 3">
    <name type="scientific">Paludisphaera mucosa</name>
    <dbReference type="NCBI Taxonomy" id="3030827"/>
    <lineage>
        <taxon>Bacteria</taxon>
        <taxon>Pseudomonadati</taxon>
        <taxon>Planctomycetota</taxon>
        <taxon>Planctomycetia</taxon>
        <taxon>Isosphaerales</taxon>
        <taxon>Isosphaeraceae</taxon>
        <taxon>Paludisphaera</taxon>
    </lineage>
</organism>
<dbReference type="Pfam" id="PF04389">
    <property type="entry name" value="Peptidase_M28"/>
    <property type="match status" value="1"/>
</dbReference>
<dbReference type="Gene3D" id="3.40.630.10">
    <property type="entry name" value="Zn peptidases"/>
    <property type="match status" value="1"/>
</dbReference>
<dbReference type="RefSeq" id="WP_277859324.1">
    <property type="nucleotide sequence ID" value="NZ_JARRAG010000001.1"/>
</dbReference>
<dbReference type="InterPro" id="IPR045175">
    <property type="entry name" value="M28_fam"/>
</dbReference>
<protein>
    <submittedName>
        <fullName evidence="2">M20/M25/M40 family metallo-hydrolase</fullName>
    </submittedName>
</protein>
<proteinExistence type="predicted"/>